<evidence type="ECO:0000313" key="9">
    <source>
        <dbReference type="Proteomes" id="UP001141950"/>
    </source>
</evidence>
<comment type="caution">
    <text evidence="8">The sequence shown here is derived from an EMBL/GenBank/DDBJ whole genome shotgun (WGS) entry which is preliminary data.</text>
</comment>
<feature type="transmembrane region" description="Helical" evidence="6">
    <location>
        <begin position="341"/>
        <end position="369"/>
    </location>
</feature>
<feature type="transmembrane region" description="Helical" evidence="6">
    <location>
        <begin position="208"/>
        <end position="228"/>
    </location>
</feature>
<protein>
    <submittedName>
        <fullName evidence="8">MFS transporter</fullName>
    </submittedName>
</protein>
<dbReference type="RefSeq" id="WP_257446143.1">
    <property type="nucleotide sequence ID" value="NZ_JANIPJ010000008.1"/>
</dbReference>
<dbReference type="GO" id="GO:0005886">
    <property type="term" value="C:plasma membrane"/>
    <property type="evidence" value="ECO:0007669"/>
    <property type="project" value="UniProtKB-SubCell"/>
</dbReference>
<accession>A0A9X2MR84</accession>
<gene>
    <name evidence="8" type="ORF">NQZ67_12990</name>
</gene>
<dbReference type="InterPro" id="IPR020846">
    <property type="entry name" value="MFS_dom"/>
</dbReference>
<evidence type="ECO:0000256" key="2">
    <source>
        <dbReference type="ARBA" id="ARBA00022448"/>
    </source>
</evidence>
<feature type="transmembrane region" description="Helical" evidence="6">
    <location>
        <begin position="42"/>
        <end position="59"/>
    </location>
</feature>
<dbReference type="GO" id="GO:0022857">
    <property type="term" value="F:transmembrane transporter activity"/>
    <property type="evidence" value="ECO:0007669"/>
    <property type="project" value="InterPro"/>
</dbReference>
<feature type="transmembrane region" description="Helical" evidence="6">
    <location>
        <begin position="270"/>
        <end position="288"/>
    </location>
</feature>
<dbReference type="CDD" id="cd17325">
    <property type="entry name" value="MFS_MdtG_SLC18_like"/>
    <property type="match status" value="1"/>
</dbReference>
<organism evidence="8 9">
    <name type="scientific">Paenibacillus soyae</name>
    <dbReference type="NCBI Taxonomy" id="2969249"/>
    <lineage>
        <taxon>Bacteria</taxon>
        <taxon>Bacillati</taxon>
        <taxon>Bacillota</taxon>
        <taxon>Bacilli</taxon>
        <taxon>Bacillales</taxon>
        <taxon>Paenibacillaceae</taxon>
        <taxon>Paenibacillus</taxon>
    </lineage>
</organism>
<feature type="transmembrane region" description="Helical" evidence="6">
    <location>
        <begin position="240"/>
        <end position="258"/>
    </location>
</feature>
<dbReference type="PANTHER" id="PTHR23526">
    <property type="entry name" value="INTEGRAL MEMBRANE TRANSPORT PROTEIN-RELATED"/>
    <property type="match status" value="1"/>
</dbReference>
<evidence type="ECO:0000256" key="4">
    <source>
        <dbReference type="ARBA" id="ARBA00022989"/>
    </source>
</evidence>
<dbReference type="InterPro" id="IPR036259">
    <property type="entry name" value="MFS_trans_sf"/>
</dbReference>
<dbReference type="Proteomes" id="UP001141950">
    <property type="component" value="Unassembled WGS sequence"/>
</dbReference>
<reference evidence="8" key="1">
    <citation type="submission" date="2022-08" db="EMBL/GenBank/DDBJ databases">
        <title>The genomic sequence of strain Paenibacillus sp. SCIV0701.</title>
        <authorList>
            <person name="Zhao H."/>
        </authorList>
    </citation>
    <scope>NUCLEOTIDE SEQUENCE</scope>
    <source>
        <strain evidence="8">SCIV0701</strain>
    </source>
</reference>
<feature type="transmembrane region" description="Helical" evidence="6">
    <location>
        <begin position="130"/>
        <end position="152"/>
    </location>
</feature>
<evidence type="ECO:0000313" key="8">
    <source>
        <dbReference type="EMBL" id="MCR2804797.1"/>
    </source>
</evidence>
<name>A0A9X2MR84_9BACL</name>
<keyword evidence="2" id="KW-0813">Transport</keyword>
<dbReference type="InterPro" id="IPR052528">
    <property type="entry name" value="Sugar_transport-like"/>
</dbReference>
<evidence type="ECO:0000259" key="7">
    <source>
        <dbReference type="PROSITE" id="PS50850"/>
    </source>
</evidence>
<dbReference type="InterPro" id="IPR011701">
    <property type="entry name" value="MFS"/>
</dbReference>
<dbReference type="PANTHER" id="PTHR23526:SF4">
    <property type="entry name" value="INTEGRAL MEMBRANE TRANSPORT PROTEIN"/>
    <property type="match status" value="1"/>
</dbReference>
<comment type="subcellular location">
    <subcellularLocation>
        <location evidence="1">Cell membrane</location>
        <topology evidence="1">Multi-pass membrane protein</topology>
    </subcellularLocation>
</comment>
<dbReference type="PRINTS" id="PR01035">
    <property type="entry name" value="TCRTETA"/>
</dbReference>
<evidence type="ECO:0000256" key="5">
    <source>
        <dbReference type="ARBA" id="ARBA00023136"/>
    </source>
</evidence>
<dbReference type="PROSITE" id="PS50850">
    <property type="entry name" value="MFS"/>
    <property type="match status" value="1"/>
</dbReference>
<dbReference type="InterPro" id="IPR001958">
    <property type="entry name" value="Tet-R_TetA/multi-R_MdtG-like"/>
</dbReference>
<sequence>MRAAMSFRIILIAIFCFQMILNMTRPIVTLYGAELGASTLEIGYLTAAYALIPLFLSIYAGRIADKVGDRLPVLSGFIGVGTGMTIPALIDSLWALYLSQIIVGISHVLIVLSLQNLLGNAAPPHKRDYYFSMFSTAVSVGAVAGPVAGGYMAEHISYPSVFAASLVLCIIAFILAWRLQASGKTTAPAEATLLSSLGLLKIPQLRKAMISSALALYSRDIFVAYFPLYAQGMDISASSIGWILTLQGLMMVVVRFFLTKLTNAFGRDYVLMASIFVAGICFLLLPIWDHILVLAVLSACMGAGLGCSQPLSMTTTYNASPNSRTGEVLGLRLTVNRASQIVAPLFFGLIGSSAGLLSVFILSGVFLVGGTWVIKPSKRPNVEEAL</sequence>
<evidence type="ECO:0000256" key="6">
    <source>
        <dbReference type="SAM" id="Phobius"/>
    </source>
</evidence>
<keyword evidence="9" id="KW-1185">Reference proteome</keyword>
<keyword evidence="3 6" id="KW-0812">Transmembrane</keyword>
<feature type="transmembrane region" description="Helical" evidence="6">
    <location>
        <begin position="71"/>
        <end position="90"/>
    </location>
</feature>
<dbReference type="Gene3D" id="1.20.1250.20">
    <property type="entry name" value="MFS general substrate transporter like domains"/>
    <property type="match status" value="1"/>
</dbReference>
<dbReference type="AlphaFoldDB" id="A0A9X2MR84"/>
<dbReference type="SUPFAM" id="SSF103473">
    <property type="entry name" value="MFS general substrate transporter"/>
    <property type="match status" value="1"/>
</dbReference>
<dbReference type="EMBL" id="JANIPJ010000008">
    <property type="protein sequence ID" value="MCR2804797.1"/>
    <property type="molecule type" value="Genomic_DNA"/>
</dbReference>
<feature type="domain" description="Major facilitator superfamily (MFS) profile" evidence="7">
    <location>
        <begin position="1"/>
        <end position="381"/>
    </location>
</feature>
<feature type="transmembrane region" description="Helical" evidence="6">
    <location>
        <begin position="96"/>
        <end position="118"/>
    </location>
</feature>
<dbReference type="Pfam" id="PF07690">
    <property type="entry name" value="MFS_1"/>
    <property type="match status" value="1"/>
</dbReference>
<evidence type="ECO:0000256" key="3">
    <source>
        <dbReference type="ARBA" id="ARBA00022692"/>
    </source>
</evidence>
<feature type="transmembrane region" description="Helical" evidence="6">
    <location>
        <begin position="158"/>
        <end position="177"/>
    </location>
</feature>
<evidence type="ECO:0000256" key="1">
    <source>
        <dbReference type="ARBA" id="ARBA00004651"/>
    </source>
</evidence>
<keyword evidence="4 6" id="KW-1133">Transmembrane helix</keyword>
<proteinExistence type="predicted"/>
<keyword evidence="5 6" id="KW-0472">Membrane</keyword>